<feature type="compositionally biased region" description="Polar residues" evidence="1">
    <location>
        <begin position="60"/>
        <end position="75"/>
    </location>
</feature>
<organism evidence="2 3">
    <name type="scientific">Phytophthora aleatoria</name>
    <dbReference type="NCBI Taxonomy" id="2496075"/>
    <lineage>
        <taxon>Eukaryota</taxon>
        <taxon>Sar</taxon>
        <taxon>Stramenopiles</taxon>
        <taxon>Oomycota</taxon>
        <taxon>Peronosporomycetes</taxon>
        <taxon>Peronosporales</taxon>
        <taxon>Peronosporaceae</taxon>
        <taxon>Phytophthora</taxon>
    </lineage>
</organism>
<evidence type="ECO:0000313" key="2">
    <source>
        <dbReference type="EMBL" id="KAG6956162.1"/>
    </source>
</evidence>
<feature type="region of interest" description="Disordered" evidence="1">
    <location>
        <begin position="1"/>
        <end position="30"/>
    </location>
</feature>
<evidence type="ECO:0000256" key="1">
    <source>
        <dbReference type="SAM" id="MobiDB-lite"/>
    </source>
</evidence>
<gene>
    <name evidence="2" type="ORF">JG688_00011541</name>
</gene>
<dbReference type="AlphaFoldDB" id="A0A8J5M2N5"/>
<feature type="region of interest" description="Disordered" evidence="1">
    <location>
        <begin position="91"/>
        <end position="218"/>
    </location>
</feature>
<evidence type="ECO:0000313" key="3">
    <source>
        <dbReference type="Proteomes" id="UP000709295"/>
    </source>
</evidence>
<protein>
    <submittedName>
        <fullName evidence="2">Uncharacterized protein</fullName>
    </submittedName>
</protein>
<sequence>METEGKTEDDDPTEFAADRLAQDERDDRMAGTTEAVLRPTAGAPAAATAPLPVTIRSEGNVATTSSAQWPTTRPFTRSVKKRLEMAALAAKQEALQDAPTRTTAVVAPETTDETTSAPAATRAPRATARDVEQGRSAAKDEQQRERTSTTKSGHATSDQHGEDSRERQQVRHGRGEERQVTWATPLEITAPGRMTSQRSRTPQDGAREARTVADDVNTSSVREVVNDDGEGQAPAHEATLQLSDSEIEAAQGRSKLVKKLLKDGEFQGMKVPKMHGLVIIETNNGRCVLLPPELWPMVFKELHGSV</sequence>
<feature type="compositionally biased region" description="Low complexity" evidence="1">
    <location>
        <begin position="117"/>
        <end position="126"/>
    </location>
</feature>
<reference evidence="2" key="1">
    <citation type="submission" date="2021-01" db="EMBL/GenBank/DDBJ databases">
        <title>Phytophthora aleatoria, a newly-described species from Pinus radiata is distinct from Phytophthora cactorum isolates based on comparative genomics.</title>
        <authorList>
            <person name="Mcdougal R."/>
            <person name="Panda P."/>
            <person name="Williams N."/>
            <person name="Studholme D.J."/>
        </authorList>
    </citation>
    <scope>NUCLEOTIDE SEQUENCE</scope>
    <source>
        <strain evidence="2">NZFS 4037</strain>
    </source>
</reference>
<keyword evidence="3" id="KW-1185">Reference proteome</keyword>
<feature type="compositionally biased region" description="Basic and acidic residues" evidence="1">
    <location>
        <begin position="127"/>
        <end position="148"/>
    </location>
</feature>
<feature type="region of interest" description="Disordered" evidence="1">
    <location>
        <begin position="57"/>
        <end position="76"/>
    </location>
</feature>
<comment type="caution">
    <text evidence="2">The sequence shown here is derived from an EMBL/GenBank/DDBJ whole genome shotgun (WGS) entry which is preliminary data.</text>
</comment>
<dbReference type="EMBL" id="JAENGY010000817">
    <property type="protein sequence ID" value="KAG6956162.1"/>
    <property type="molecule type" value="Genomic_DNA"/>
</dbReference>
<proteinExistence type="predicted"/>
<feature type="compositionally biased region" description="Basic and acidic residues" evidence="1">
    <location>
        <begin position="157"/>
        <end position="179"/>
    </location>
</feature>
<accession>A0A8J5M2N5</accession>
<name>A0A8J5M2N5_9STRA</name>
<feature type="compositionally biased region" description="Basic and acidic residues" evidence="1">
    <location>
        <begin position="16"/>
        <end position="29"/>
    </location>
</feature>
<dbReference type="Proteomes" id="UP000709295">
    <property type="component" value="Unassembled WGS sequence"/>
</dbReference>